<comment type="subunit">
    <text evidence="6">The basal body constitutes a major portion of the flagellar organelle and consists of a number of rings mounted on a central rod.</text>
</comment>
<dbReference type="Proteomes" id="UP000030588">
    <property type="component" value="Unassembled WGS sequence"/>
</dbReference>
<organism evidence="8 10">
    <name type="scientific">Heyndrickxia ginsengihumi</name>
    <dbReference type="NCBI Taxonomy" id="363870"/>
    <lineage>
        <taxon>Bacteria</taxon>
        <taxon>Bacillati</taxon>
        <taxon>Bacillota</taxon>
        <taxon>Bacilli</taxon>
        <taxon>Bacillales</taxon>
        <taxon>Bacillaceae</taxon>
        <taxon>Heyndrickxia</taxon>
    </lineage>
</organism>
<keyword evidence="4 6" id="KW-0975">Bacterial flagellum</keyword>
<dbReference type="Proteomes" id="UP000476934">
    <property type="component" value="Unassembled WGS sequence"/>
</dbReference>
<proteinExistence type="inferred from homology"/>
<comment type="similarity">
    <text evidence="2 6">Belongs to the flagella basal body rod proteins family.</text>
</comment>
<evidence type="ECO:0000256" key="1">
    <source>
        <dbReference type="ARBA" id="ARBA00004117"/>
    </source>
</evidence>
<keyword evidence="11" id="KW-1185">Reference proteome</keyword>
<dbReference type="GO" id="GO:0030694">
    <property type="term" value="C:bacterial-type flagellum basal body, rod"/>
    <property type="evidence" value="ECO:0007669"/>
    <property type="project" value="InterPro"/>
</dbReference>
<dbReference type="EMBL" id="JAAIWK010000007">
    <property type="protein sequence ID" value="NEY19607.1"/>
    <property type="molecule type" value="Genomic_DNA"/>
</dbReference>
<comment type="function">
    <text evidence="5 6">Structural component of flagellum, the bacterial motility apparatus. Part of the rod structure of flagellar basal body.</text>
</comment>
<dbReference type="PROSITE" id="PS00588">
    <property type="entry name" value="FLAGELLA_BB_ROD"/>
    <property type="match status" value="1"/>
</dbReference>
<evidence type="ECO:0000313" key="9">
    <source>
        <dbReference type="EMBL" id="NEY19607.1"/>
    </source>
</evidence>
<sequence>MNLFSNTFSTLENALNYSSTRQKVITNNIANVDTPNYKAQDVSFKNVLQDSIDSIKTIRTDPRHFDLSDDSTDSNVTITQNNGSYNNNGNSVDIDNEMSNLASNQIFYESLIELEKGKLSSLLNVVKGGQ</sequence>
<evidence type="ECO:0000259" key="7">
    <source>
        <dbReference type="Pfam" id="PF00460"/>
    </source>
</evidence>
<dbReference type="EMBL" id="JRUN01000004">
    <property type="protein sequence ID" value="KHD86499.1"/>
    <property type="molecule type" value="Genomic_DNA"/>
</dbReference>
<evidence type="ECO:0000256" key="2">
    <source>
        <dbReference type="ARBA" id="ARBA00009677"/>
    </source>
</evidence>
<evidence type="ECO:0000256" key="6">
    <source>
        <dbReference type="PIRNR" id="PIRNR002889"/>
    </source>
</evidence>
<comment type="subcellular location">
    <subcellularLocation>
        <location evidence="1 6">Bacterial flagellum basal body</location>
    </subcellularLocation>
</comment>
<dbReference type="InterPro" id="IPR001444">
    <property type="entry name" value="Flag_bb_rod_N"/>
</dbReference>
<dbReference type="PIRSF" id="PIRSF002889">
    <property type="entry name" value="Rod_FlgB"/>
    <property type="match status" value="1"/>
</dbReference>
<dbReference type="PANTHER" id="PTHR30435">
    <property type="entry name" value="FLAGELLAR PROTEIN"/>
    <property type="match status" value="1"/>
</dbReference>
<dbReference type="InterPro" id="IPR019776">
    <property type="entry name" value="Flagellar_basal_body_rod_CS"/>
</dbReference>
<reference evidence="9 11" key="2">
    <citation type="submission" date="2020-02" db="EMBL/GenBank/DDBJ databases">
        <authorList>
            <person name="Feng H."/>
        </authorList>
    </citation>
    <scope>NUCLEOTIDE SEQUENCE [LARGE SCALE GENOMIC DNA]</scope>
    <source>
        <strain evidence="9 11">Gsoil 114</strain>
    </source>
</reference>
<dbReference type="STRING" id="363870.NG54_02290"/>
<dbReference type="PANTHER" id="PTHR30435:SF12">
    <property type="entry name" value="FLAGELLAR BASAL BODY ROD PROTEIN FLGB"/>
    <property type="match status" value="1"/>
</dbReference>
<keyword evidence="8" id="KW-0282">Flagellum</keyword>
<dbReference type="GO" id="GO:0071978">
    <property type="term" value="P:bacterial-type flagellum-dependent swarming motility"/>
    <property type="evidence" value="ECO:0007669"/>
    <property type="project" value="TreeGrafter"/>
</dbReference>
<feature type="domain" description="Flagellar basal body rod protein N-terminal" evidence="7">
    <location>
        <begin position="10"/>
        <end position="38"/>
    </location>
</feature>
<dbReference type="Pfam" id="PF00460">
    <property type="entry name" value="Flg_bb_rod"/>
    <property type="match status" value="1"/>
</dbReference>
<dbReference type="RefSeq" id="WP_035352903.1">
    <property type="nucleotide sequence ID" value="NZ_JAAIWK010000007.1"/>
</dbReference>
<dbReference type="OrthoDB" id="9792068at2"/>
<evidence type="ECO:0000256" key="4">
    <source>
        <dbReference type="ARBA" id="ARBA00023143"/>
    </source>
</evidence>
<evidence type="ECO:0000313" key="11">
    <source>
        <dbReference type="Proteomes" id="UP000476934"/>
    </source>
</evidence>
<comment type="caution">
    <text evidence="8">The sequence shown here is derived from an EMBL/GenBank/DDBJ whole genome shotgun (WGS) entry which is preliminary data.</text>
</comment>
<protein>
    <recommendedName>
        <fullName evidence="3 6">Flagellar basal body rod protein FlgB</fullName>
    </recommendedName>
</protein>
<name>A0A0A6VIN2_9BACI</name>
<dbReference type="AlphaFoldDB" id="A0A0A6VIN2"/>
<reference evidence="8 10" key="1">
    <citation type="submission" date="2014-10" db="EMBL/GenBank/DDBJ databases">
        <title>Draft genome of phytase producing Bacillus ginsengihumi strain M2.11.</title>
        <authorList>
            <person name="Toymentseva A."/>
            <person name="Boulygina E.A."/>
            <person name="Kazakov S.V."/>
            <person name="Kayumov I."/>
            <person name="Suleimanova A.D."/>
            <person name="Mardanova A.M."/>
            <person name="Maria S.N."/>
            <person name="Sergey M.Y."/>
            <person name="Sharipova M.R."/>
        </authorList>
    </citation>
    <scope>NUCLEOTIDE SEQUENCE [LARGE SCALE GENOMIC DNA]</scope>
    <source>
        <strain evidence="8 10">M2.11</strain>
    </source>
</reference>
<evidence type="ECO:0000256" key="3">
    <source>
        <dbReference type="ARBA" id="ARBA00014376"/>
    </source>
</evidence>
<reference evidence="9 11" key="3">
    <citation type="submission" date="2020-03" db="EMBL/GenBank/DDBJ databases">
        <title>Bacillus aquiflavi sp. nov., isolated from yellow water of strong flavor Chinese baijiu in Yibin region of China.</title>
        <authorList>
            <person name="Xie J."/>
        </authorList>
    </citation>
    <scope>NUCLEOTIDE SEQUENCE [LARGE SCALE GENOMIC DNA]</scope>
    <source>
        <strain evidence="9 11">Gsoil 114</strain>
    </source>
</reference>
<accession>A0A0A6VIN2</accession>
<evidence type="ECO:0000256" key="5">
    <source>
        <dbReference type="ARBA" id="ARBA00024934"/>
    </source>
</evidence>
<evidence type="ECO:0000313" key="10">
    <source>
        <dbReference type="Proteomes" id="UP000030588"/>
    </source>
</evidence>
<dbReference type="InterPro" id="IPR006300">
    <property type="entry name" value="FlgB"/>
</dbReference>
<keyword evidence="8" id="KW-0969">Cilium</keyword>
<evidence type="ECO:0000313" key="8">
    <source>
        <dbReference type="EMBL" id="KHD86499.1"/>
    </source>
</evidence>
<gene>
    <name evidence="9" type="primary">flgB</name>
    <name evidence="9" type="ORF">G4D61_06440</name>
    <name evidence="8" type="ORF">NG54_02290</name>
</gene>
<dbReference type="NCBIfam" id="TIGR01396">
    <property type="entry name" value="FlgB"/>
    <property type="match status" value="1"/>
</dbReference>
<keyword evidence="8" id="KW-0966">Cell projection</keyword>